<proteinExistence type="predicted"/>
<organism evidence="1 2">
    <name type="scientific">Candidatus Acutalibacter pullistercoris</name>
    <dbReference type="NCBI Taxonomy" id="2838418"/>
    <lineage>
        <taxon>Bacteria</taxon>
        <taxon>Bacillati</taxon>
        <taxon>Bacillota</taxon>
        <taxon>Clostridia</taxon>
        <taxon>Eubacteriales</taxon>
        <taxon>Acutalibacteraceae</taxon>
        <taxon>Acutalibacter</taxon>
    </lineage>
</organism>
<reference evidence="1" key="2">
    <citation type="submission" date="2021-04" db="EMBL/GenBank/DDBJ databases">
        <authorList>
            <person name="Gilroy R."/>
        </authorList>
    </citation>
    <scope>NUCLEOTIDE SEQUENCE</scope>
    <source>
        <strain evidence="1">1282</strain>
    </source>
</reference>
<dbReference type="EMBL" id="DXDU01000095">
    <property type="protein sequence ID" value="HIY26667.1"/>
    <property type="molecule type" value="Genomic_DNA"/>
</dbReference>
<comment type="caution">
    <text evidence="1">The sequence shown here is derived from an EMBL/GenBank/DDBJ whole genome shotgun (WGS) entry which is preliminary data.</text>
</comment>
<accession>A0A9D2C1P4</accession>
<dbReference type="PANTHER" id="PTHR40056:SF1">
    <property type="entry name" value="DUF1836 DOMAIN-CONTAINING PROTEIN"/>
    <property type="match status" value="1"/>
</dbReference>
<dbReference type="AlphaFoldDB" id="A0A9D2C1P4"/>
<dbReference type="Pfam" id="PF08876">
    <property type="entry name" value="DUF1836"/>
    <property type="match status" value="1"/>
</dbReference>
<reference evidence="1" key="1">
    <citation type="journal article" date="2021" name="PeerJ">
        <title>Extensive microbial diversity within the chicken gut microbiome revealed by metagenomics and culture.</title>
        <authorList>
            <person name="Gilroy R."/>
            <person name="Ravi A."/>
            <person name="Getino M."/>
            <person name="Pursley I."/>
            <person name="Horton D.L."/>
            <person name="Alikhan N.F."/>
            <person name="Baker D."/>
            <person name="Gharbi K."/>
            <person name="Hall N."/>
            <person name="Watson M."/>
            <person name="Adriaenssens E.M."/>
            <person name="Foster-Nyarko E."/>
            <person name="Jarju S."/>
            <person name="Secka A."/>
            <person name="Antonio M."/>
            <person name="Oren A."/>
            <person name="Chaudhuri R.R."/>
            <person name="La Ragione R."/>
            <person name="Hildebrand F."/>
            <person name="Pallen M.J."/>
        </authorList>
    </citation>
    <scope>NUCLEOTIDE SEQUENCE</scope>
    <source>
        <strain evidence="1">1282</strain>
    </source>
</reference>
<protein>
    <submittedName>
        <fullName evidence="1">DUF1836 domain-containing protein</fullName>
    </submittedName>
</protein>
<evidence type="ECO:0000313" key="2">
    <source>
        <dbReference type="Proteomes" id="UP000823915"/>
    </source>
</evidence>
<sequence>MAQKERDVAAWARAGQEQTLPGWEELPSIPLYMDQVLYYCNESLAFFQGEMEGGALTSSMVNNYVKNGVLPHPEKKKYGKEHLATLLMLCLLKQVLPLPDIATLLQGKPLDRETYEAFLQAHTQAVGETCRELLDRQDRREDLRRVALLLAAQANAKRAAAQEILSLLGEEAPKEAKEKKKKSRQE</sequence>
<dbReference type="InterPro" id="IPR014975">
    <property type="entry name" value="DUF1836"/>
</dbReference>
<dbReference type="Proteomes" id="UP000823915">
    <property type="component" value="Unassembled WGS sequence"/>
</dbReference>
<dbReference type="PANTHER" id="PTHR40056">
    <property type="entry name" value="HYPOTHETICAL CYTOSOLIC PROTEIN"/>
    <property type="match status" value="1"/>
</dbReference>
<gene>
    <name evidence="1" type="ORF">H9838_05760</name>
</gene>
<evidence type="ECO:0000313" key="1">
    <source>
        <dbReference type="EMBL" id="HIY26667.1"/>
    </source>
</evidence>
<name>A0A9D2C1P4_9FIRM</name>